<feature type="repeat" description="ARM" evidence="6">
    <location>
        <begin position="298"/>
        <end position="328"/>
    </location>
</feature>
<keyword evidence="3" id="KW-0677">Repeat</keyword>
<keyword evidence="8" id="KW-1185">Reference proteome</keyword>
<name>A0A226E2I3_FOLCA</name>
<comment type="similarity">
    <text evidence="1 5">Belongs to the importin alpha family.</text>
</comment>
<dbReference type="InterPro" id="IPR016024">
    <property type="entry name" value="ARM-type_fold"/>
</dbReference>
<evidence type="ECO:0000256" key="2">
    <source>
        <dbReference type="ARBA" id="ARBA00022448"/>
    </source>
</evidence>
<sequence>MFNWTEFNKCLPSTDDSAVVGGAVGGAGCGDGDDGDDELFLPPVPNRNESHHIIDEKLTLTSKCQVVLIEEPLGPQDTLKLQSIVQQAASDQPAIQRNAINEIVQLVSWRRQTPPPIDALISCGVLPVLMKCLGVWENPALQYEAAWAITNIASGTTPQTHAVAQSGAITPLITLLSSDKENIREQAIWALGNIIGDGPFLRDFAVSAGVVGPLLSFVRPGVPTYFLHRVIWVILNLCRRHSSDTFNSPPPAYLKDVLAALAMLLYHPDIDILTDSIWAISCLTDGGTHKIQLVIESGVLPQLVSLLSNSVAKVQAAAMRALVNLATDGTEAQQGAVLDCGVLPNFHQLLLHKKNHICKNALLFLSNVTSAAECEARIQEILNMGLMPAIIPHLEKASFPQGAAFIVTNMMVKGNKDQLVCLASYRIIGPFCKGLSFTDEQLIETMLFGILTMLRTLANYGRSHVVDAIRHELRECGGFDRIRGYATVHGIYQSAYQIVSEFFPQNDEENNNNILVDDRKNHFGQPDITDME</sequence>
<evidence type="ECO:0000256" key="5">
    <source>
        <dbReference type="PIRNR" id="PIRNR005673"/>
    </source>
</evidence>
<evidence type="ECO:0000313" key="7">
    <source>
        <dbReference type="EMBL" id="OXA51942.1"/>
    </source>
</evidence>
<protein>
    <recommendedName>
        <fullName evidence="5">Importin subunit alpha</fullName>
    </recommendedName>
</protein>
<comment type="caution">
    <text evidence="7">The sequence shown here is derived from an EMBL/GenBank/DDBJ whole genome shotgun (WGS) entry which is preliminary data.</text>
</comment>
<dbReference type="Proteomes" id="UP000198287">
    <property type="component" value="Unassembled WGS sequence"/>
</dbReference>
<dbReference type="SUPFAM" id="SSF48371">
    <property type="entry name" value="ARM repeat"/>
    <property type="match status" value="1"/>
</dbReference>
<evidence type="ECO:0000256" key="4">
    <source>
        <dbReference type="ARBA" id="ARBA00022927"/>
    </source>
</evidence>
<dbReference type="InterPro" id="IPR011989">
    <property type="entry name" value="ARM-like"/>
</dbReference>
<dbReference type="OMA" id="QIPRISH"/>
<keyword evidence="4 5" id="KW-0653">Protein transport</keyword>
<organism evidence="7 8">
    <name type="scientific">Folsomia candida</name>
    <name type="common">Springtail</name>
    <dbReference type="NCBI Taxonomy" id="158441"/>
    <lineage>
        <taxon>Eukaryota</taxon>
        <taxon>Metazoa</taxon>
        <taxon>Ecdysozoa</taxon>
        <taxon>Arthropoda</taxon>
        <taxon>Hexapoda</taxon>
        <taxon>Collembola</taxon>
        <taxon>Entomobryomorpha</taxon>
        <taxon>Isotomoidea</taxon>
        <taxon>Isotomidae</taxon>
        <taxon>Proisotominae</taxon>
        <taxon>Folsomia</taxon>
    </lineage>
</organism>
<dbReference type="AlphaFoldDB" id="A0A226E2I3"/>
<accession>A0A226E2I3</accession>
<gene>
    <name evidence="7" type="ORF">Fcan01_13713</name>
</gene>
<dbReference type="EMBL" id="LNIX01000007">
    <property type="protein sequence ID" value="OXA51942.1"/>
    <property type="molecule type" value="Genomic_DNA"/>
</dbReference>
<reference evidence="7 8" key="1">
    <citation type="submission" date="2015-12" db="EMBL/GenBank/DDBJ databases">
        <title>The genome of Folsomia candida.</title>
        <authorList>
            <person name="Faddeeva A."/>
            <person name="Derks M.F."/>
            <person name="Anvar Y."/>
            <person name="Smit S."/>
            <person name="Van Straalen N."/>
            <person name="Roelofs D."/>
        </authorList>
    </citation>
    <scope>NUCLEOTIDE SEQUENCE [LARGE SCALE GENOMIC DNA]</scope>
    <source>
        <strain evidence="7 8">VU population</strain>
        <tissue evidence="7">Whole body</tissue>
    </source>
</reference>
<evidence type="ECO:0000313" key="8">
    <source>
        <dbReference type="Proteomes" id="UP000198287"/>
    </source>
</evidence>
<dbReference type="GO" id="GO:0061608">
    <property type="term" value="F:nuclear import signal receptor activity"/>
    <property type="evidence" value="ECO:0007669"/>
    <property type="project" value="InterPro"/>
</dbReference>
<dbReference type="InterPro" id="IPR000225">
    <property type="entry name" value="Armadillo"/>
</dbReference>
<dbReference type="PIRSF" id="PIRSF005673">
    <property type="entry name" value="Importin_alpha"/>
    <property type="match status" value="1"/>
</dbReference>
<evidence type="ECO:0000256" key="1">
    <source>
        <dbReference type="ARBA" id="ARBA00010394"/>
    </source>
</evidence>
<dbReference type="Gene3D" id="1.25.10.10">
    <property type="entry name" value="Leucine-rich Repeat Variant"/>
    <property type="match status" value="1"/>
</dbReference>
<dbReference type="STRING" id="158441.A0A226E2I3"/>
<dbReference type="InterPro" id="IPR024931">
    <property type="entry name" value="Importin_alpha"/>
</dbReference>
<dbReference type="GO" id="GO:0005737">
    <property type="term" value="C:cytoplasm"/>
    <property type="evidence" value="ECO:0007669"/>
    <property type="project" value="InterPro"/>
</dbReference>
<dbReference type="PANTHER" id="PTHR23316">
    <property type="entry name" value="IMPORTIN ALPHA"/>
    <property type="match status" value="1"/>
</dbReference>
<evidence type="ECO:0000256" key="3">
    <source>
        <dbReference type="ARBA" id="ARBA00022737"/>
    </source>
</evidence>
<evidence type="ECO:0000256" key="6">
    <source>
        <dbReference type="PROSITE-ProRule" id="PRU00259"/>
    </source>
</evidence>
<dbReference type="GO" id="GO:0006606">
    <property type="term" value="P:protein import into nucleus"/>
    <property type="evidence" value="ECO:0007669"/>
    <property type="project" value="InterPro"/>
</dbReference>
<dbReference type="SMART" id="SM00185">
    <property type="entry name" value="ARM"/>
    <property type="match status" value="6"/>
</dbReference>
<proteinExistence type="inferred from homology"/>
<dbReference type="PROSITE" id="PS50176">
    <property type="entry name" value="ARM_REPEAT"/>
    <property type="match status" value="2"/>
</dbReference>
<dbReference type="OrthoDB" id="29145at2759"/>
<dbReference type="Pfam" id="PF00514">
    <property type="entry name" value="Arm"/>
    <property type="match status" value="3"/>
</dbReference>
<feature type="repeat" description="ARM" evidence="6">
    <location>
        <begin position="167"/>
        <end position="194"/>
    </location>
</feature>
<keyword evidence="2 5" id="KW-0813">Transport</keyword>